<accession>A0A3S3SQW2</accession>
<dbReference type="EMBL" id="RXGA01000004">
    <property type="protein sequence ID" value="RWX72787.1"/>
    <property type="molecule type" value="Genomic_DNA"/>
</dbReference>
<reference evidence="2 3" key="1">
    <citation type="submission" date="2018-12" db="EMBL/GenBank/DDBJ databases">
        <title>The complete genome of the methanogenic archaea of the candidate phylum Verstraetearchaeota, obtained from the metagenome of underground thermal water.</title>
        <authorList>
            <person name="Kadnikov V.V."/>
            <person name="Mardanov A.V."/>
            <person name="Beletsky A.V."/>
            <person name="Karnachuk O.V."/>
            <person name="Ravin N.V."/>
        </authorList>
    </citation>
    <scope>NUCLEOTIDE SEQUENCE [LARGE SCALE GENOMIC DNA]</scope>
    <source>
        <strain evidence="2">Ch88</strain>
    </source>
</reference>
<feature type="domain" description="SpoVT-AbrB" evidence="1">
    <location>
        <begin position="2"/>
        <end position="47"/>
    </location>
</feature>
<dbReference type="GO" id="GO:0003677">
    <property type="term" value="F:DNA binding"/>
    <property type="evidence" value="ECO:0007669"/>
    <property type="project" value="InterPro"/>
</dbReference>
<dbReference type="AlphaFoldDB" id="A0A3S3SQW2"/>
<dbReference type="Proteomes" id="UP000288215">
    <property type="component" value="Unassembled WGS sequence"/>
</dbReference>
<protein>
    <recommendedName>
        <fullName evidence="1">SpoVT-AbrB domain-containing protein</fullName>
    </recommendedName>
</protein>
<dbReference type="NCBIfam" id="TIGR01439">
    <property type="entry name" value="lp_hng_hel_AbrB"/>
    <property type="match status" value="1"/>
</dbReference>
<dbReference type="PROSITE" id="PS51740">
    <property type="entry name" value="SPOVT_ABRB"/>
    <property type="match status" value="1"/>
</dbReference>
<proteinExistence type="predicted"/>
<comment type="caution">
    <text evidence="2">The sequence shown here is derived from an EMBL/GenBank/DDBJ whole genome shotgun (WGS) entry which is preliminary data.</text>
</comment>
<dbReference type="Gene3D" id="2.10.260.10">
    <property type="match status" value="1"/>
</dbReference>
<gene>
    <name evidence="2" type="ORF">Metus_1646</name>
</gene>
<evidence type="ECO:0000313" key="3">
    <source>
        <dbReference type="Proteomes" id="UP000288215"/>
    </source>
</evidence>
<dbReference type="Pfam" id="PF04014">
    <property type="entry name" value="MazE_antitoxin"/>
    <property type="match status" value="1"/>
</dbReference>
<evidence type="ECO:0000313" key="2">
    <source>
        <dbReference type="EMBL" id="RWX72787.1"/>
    </source>
</evidence>
<dbReference type="SMART" id="SM00966">
    <property type="entry name" value="SpoVT_AbrB"/>
    <property type="match status" value="1"/>
</dbReference>
<organism evidence="2 3">
    <name type="scientific">Methanosuratincola subterraneus</name>
    <dbReference type="NCBI Taxonomy" id="2593994"/>
    <lineage>
        <taxon>Archaea</taxon>
        <taxon>Thermoproteota</taxon>
        <taxon>Methanosuratincolia</taxon>
        <taxon>Candidatus Methanomethylicales</taxon>
        <taxon>Candidatus Methanomethylicaceae</taxon>
        <taxon>Candidatus Methanosuratincola (ex Vanwonterghem et al. 2016)</taxon>
    </lineage>
</organism>
<evidence type="ECO:0000259" key="1">
    <source>
        <dbReference type="PROSITE" id="PS51740"/>
    </source>
</evidence>
<dbReference type="SUPFAM" id="SSF89447">
    <property type="entry name" value="AbrB/MazE/MraZ-like"/>
    <property type="match status" value="1"/>
</dbReference>
<name>A0A3S3SQW2_METS7</name>
<dbReference type="InterPro" id="IPR037914">
    <property type="entry name" value="SpoVT-AbrB_sf"/>
</dbReference>
<dbReference type="InterPro" id="IPR007159">
    <property type="entry name" value="SpoVT-AbrB_dom"/>
</dbReference>
<sequence length="69" mass="7914">MGEVIRVRKKGVLIIPKKIREEAGIQEGDEIVLEAKKGELLIRTLKPKVVDVDPKIIDELLREENNLER</sequence>